<dbReference type="Pfam" id="PF13581">
    <property type="entry name" value="HATPase_c_2"/>
    <property type="match status" value="1"/>
</dbReference>
<proteinExistence type="predicted"/>
<accession>A0A543PIY4</accession>
<dbReference type="GO" id="GO:0004674">
    <property type="term" value="F:protein serine/threonine kinase activity"/>
    <property type="evidence" value="ECO:0007669"/>
    <property type="project" value="UniProtKB-KW"/>
</dbReference>
<dbReference type="PANTHER" id="PTHR35526">
    <property type="entry name" value="ANTI-SIGMA-F FACTOR RSBW-RELATED"/>
    <property type="match status" value="1"/>
</dbReference>
<dbReference type="RefSeq" id="WP_142026454.1">
    <property type="nucleotide sequence ID" value="NZ_VFQE01000001.1"/>
</dbReference>
<dbReference type="PANTHER" id="PTHR35526:SF3">
    <property type="entry name" value="ANTI-SIGMA-F FACTOR RSBW"/>
    <property type="match status" value="1"/>
</dbReference>
<organism evidence="4 5">
    <name type="scientific">Blastococcus colisei</name>
    <dbReference type="NCBI Taxonomy" id="1564162"/>
    <lineage>
        <taxon>Bacteria</taxon>
        <taxon>Bacillati</taxon>
        <taxon>Actinomycetota</taxon>
        <taxon>Actinomycetes</taxon>
        <taxon>Geodermatophilales</taxon>
        <taxon>Geodermatophilaceae</taxon>
        <taxon>Blastococcus</taxon>
    </lineage>
</organism>
<keyword evidence="5" id="KW-1185">Reference proteome</keyword>
<keyword evidence="1" id="KW-0808">Transferase</keyword>
<dbReference type="AlphaFoldDB" id="A0A543PIY4"/>
<name>A0A543PIY4_9ACTN</name>
<evidence type="ECO:0000259" key="3">
    <source>
        <dbReference type="Pfam" id="PF13581"/>
    </source>
</evidence>
<feature type="region of interest" description="Disordered" evidence="2">
    <location>
        <begin position="147"/>
        <end position="169"/>
    </location>
</feature>
<feature type="domain" description="Histidine kinase/HSP90-like ATPase" evidence="3">
    <location>
        <begin position="27"/>
        <end position="143"/>
    </location>
</feature>
<evidence type="ECO:0000256" key="2">
    <source>
        <dbReference type="SAM" id="MobiDB-lite"/>
    </source>
</evidence>
<evidence type="ECO:0000313" key="4">
    <source>
        <dbReference type="EMBL" id="TQN44033.1"/>
    </source>
</evidence>
<gene>
    <name evidence="4" type="ORF">FHU33_3511</name>
</gene>
<sequence length="169" mass="18107">MSQTLWARRPPPQRATTSAADRWEGAPATAADLTALRVRLHAALLDGARPPGATDDDVERLLLAFEELTSNGLRHGQAPVRVTVVDTGTGWLIDVTDAAVDRPPVPAVGRDAAEGGLGLYLVARLCAAHGWTAENDRKHVWARIDYTATGEDDASPPPSTLPRPRRPRG</sequence>
<evidence type="ECO:0000313" key="5">
    <source>
        <dbReference type="Proteomes" id="UP000319865"/>
    </source>
</evidence>
<reference evidence="4 5" key="1">
    <citation type="submission" date="2019-06" db="EMBL/GenBank/DDBJ databases">
        <title>Sequencing the genomes of 1000 actinobacteria strains.</title>
        <authorList>
            <person name="Klenk H.-P."/>
        </authorList>
    </citation>
    <scope>NUCLEOTIDE SEQUENCE [LARGE SCALE GENOMIC DNA]</scope>
    <source>
        <strain evidence="4 5">DSM 46837</strain>
    </source>
</reference>
<dbReference type="Gene3D" id="3.30.565.10">
    <property type="entry name" value="Histidine kinase-like ATPase, C-terminal domain"/>
    <property type="match status" value="1"/>
</dbReference>
<dbReference type="InterPro" id="IPR050267">
    <property type="entry name" value="Anti-sigma-factor_SerPK"/>
</dbReference>
<dbReference type="SUPFAM" id="SSF55874">
    <property type="entry name" value="ATPase domain of HSP90 chaperone/DNA topoisomerase II/histidine kinase"/>
    <property type="match status" value="1"/>
</dbReference>
<dbReference type="CDD" id="cd16936">
    <property type="entry name" value="HATPase_RsbW-like"/>
    <property type="match status" value="1"/>
</dbReference>
<keyword evidence="1" id="KW-0723">Serine/threonine-protein kinase</keyword>
<dbReference type="InterPro" id="IPR003594">
    <property type="entry name" value="HATPase_dom"/>
</dbReference>
<keyword evidence="1" id="KW-0418">Kinase</keyword>
<dbReference type="Proteomes" id="UP000319865">
    <property type="component" value="Unassembled WGS sequence"/>
</dbReference>
<dbReference type="InterPro" id="IPR036890">
    <property type="entry name" value="HATPase_C_sf"/>
</dbReference>
<protein>
    <submittedName>
        <fullName evidence="4">Anti-sigma regulatory factor (Ser/Thr protein kinase)</fullName>
    </submittedName>
</protein>
<evidence type="ECO:0000256" key="1">
    <source>
        <dbReference type="ARBA" id="ARBA00022527"/>
    </source>
</evidence>
<dbReference type="OrthoDB" id="3297757at2"/>
<comment type="caution">
    <text evidence="4">The sequence shown here is derived from an EMBL/GenBank/DDBJ whole genome shotgun (WGS) entry which is preliminary data.</text>
</comment>
<dbReference type="EMBL" id="VFQE01000001">
    <property type="protein sequence ID" value="TQN44033.1"/>
    <property type="molecule type" value="Genomic_DNA"/>
</dbReference>
<feature type="region of interest" description="Disordered" evidence="2">
    <location>
        <begin position="1"/>
        <end position="21"/>
    </location>
</feature>